<sequence length="166" mass="19025">MDESRSRLSVLSTKETRLSPSMYRWTHEVLHPVCSRFYSVCHSMQHDGESILEVVVHVSSNTCLNILCFFGREHTKSAETFILMKRRSYSLCFKAYSYVSGSVGLGKGRWHYVTTHNSTDHCRANHEASLVTQIIRLTCRWVEHSKAEPTLEAAVHVSNNTCFEII</sequence>
<accession>A0AAV4C955</accession>
<dbReference type="Proteomes" id="UP000735302">
    <property type="component" value="Unassembled WGS sequence"/>
</dbReference>
<evidence type="ECO:0000313" key="1">
    <source>
        <dbReference type="EMBL" id="GFO28077.1"/>
    </source>
</evidence>
<organism evidence="1 2">
    <name type="scientific">Plakobranchus ocellatus</name>
    <dbReference type="NCBI Taxonomy" id="259542"/>
    <lineage>
        <taxon>Eukaryota</taxon>
        <taxon>Metazoa</taxon>
        <taxon>Spiralia</taxon>
        <taxon>Lophotrochozoa</taxon>
        <taxon>Mollusca</taxon>
        <taxon>Gastropoda</taxon>
        <taxon>Heterobranchia</taxon>
        <taxon>Euthyneura</taxon>
        <taxon>Panpulmonata</taxon>
        <taxon>Sacoglossa</taxon>
        <taxon>Placobranchoidea</taxon>
        <taxon>Plakobranchidae</taxon>
        <taxon>Plakobranchus</taxon>
    </lineage>
</organism>
<keyword evidence="2" id="KW-1185">Reference proteome</keyword>
<gene>
    <name evidence="1" type="ORF">PoB_005458200</name>
</gene>
<reference evidence="1 2" key="1">
    <citation type="journal article" date="2021" name="Elife">
        <title>Chloroplast acquisition without the gene transfer in kleptoplastic sea slugs, Plakobranchus ocellatus.</title>
        <authorList>
            <person name="Maeda T."/>
            <person name="Takahashi S."/>
            <person name="Yoshida T."/>
            <person name="Shimamura S."/>
            <person name="Takaki Y."/>
            <person name="Nagai Y."/>
            <person name="Toyoda A."/>
            <person name="Suzuki Y."/>
            <person name="Arimoto A."/>
            <person name="Ishii H."/>
            <person name="Satoh N."/>
            <person name="Nishiyama T."/>
            <person name="Hasebe M."/>
            <person name="Maruyama T."/>
            <person name="Minagawa J."/>
            <person name="Obokata J."/>
            <person name="Shigenobu S."/>
        </authorList>
    </citation>
    <scope>NUCLEOTIDE SEQUENCE [LARGE SCALE GENOMIC DNA]</scope>
</reference>
<protein>
    <submittedName>
        <fullName evidence="1">Uncharacterized protein</fullName>
    </submittedName>
</protein>
<dbReference type="AlphaFoldDB" id="A0AAV4C955"/>
<evidence type="ECO:0000313" key="2">
    <source>
        <dbReference type="Proteomes" id="UP000735302"/>
    </source>
</evidence>
<proteinExistence type="predicted"/>
<dbReference type="EMBL" id="BLXT01006003">
    <property type="protein sequence ID" value="GFO28077.1"/>
    <property type="molecule type" value="Genomic_DNA"/>
</dbReference>
<name>A0AAV4C955_9GAST</name>
<comment type="caution">
    <text evidence="1">The sequence shown here is derived from an EMBL/GenBank/DDBJ whole genome shotgun (WGS) entry which is preliminary data.</text>
</comment>